<dbReference type="OrthoDB" id="7698480at2759"/>
<comment type="caution">
    <text evidence="1">The sequence shown here is derived from an EMBL/GenBank/DDBJ whole genome shotgun (WGS) entry which is preliminary data.</text>
</comment>
<sequence length="100" mass="11064">MICMIQAICSKTTNQIGSRSFKSTAGVRQGCALSSTLFDIYVDDVDNIWTTKGIGRTVLGGVSEFKYLGYWFTAGGTFKKHTRWLVGKTQQTLNSTWGLI</sequence>
<name>A0A8J2HID2_COTCN</name>
<gene>
    <name evidence="1" type="ORF">HICCMSTLAB_LOCUS8308</name>
</gene>
<evidence type="ECO:0000313" key="1">
    <source>
        <dbReference type="EMBL" id="CAG5096635.1"/>
    </source>
</evidence>
<evidence type="ECO:0008006" key="3">
    <source>
        <dbReference type="Google" id="ProtNLM"/>
    </source>
</evidence>
<organism evidence="1 2">
    <name type="scientific">Cotesia congregata</name>
    <name type="common">Parasitoid wasp</name>
    <name type="synonym">Apanteles congregatus</name>
    <dbReference type="NCBI Taxonomy" id="51543"/>
    <lineage>
        <taxon>Eukaryota</taxon>
        <taxon>Metazoa</taxon>
        <taxon>Ecdysozoa</taxon>
        <taxon>Arthropoda</taxon>
        <taxon>Hexapoda</taxon>
        <taxon>Insecta</taxon>
        <taxon>Pterygota</taxon>
        <taxon>Neoptera</taxon>
        <taxon>Endopterygota</taxon>
        <taxon>Hymenoptera</taxon>
        <taxon>Apocrita</taxon>
        <taxon>Ichneumonoidea</taxon>
        <taxon>Braconidae</taxon>
        <taxon>Microgastrinae</taxon>
        <taxon>Cotesia</taxon>
    </lineage>
</organism>
<dbReference type="AlphaFoldDB" id="A0A8J2HID2"/>
<protein>
    <recommendedName>
        <fullName evidence="3">Reverse transcriptase domain-containing protein</fullName>
    </recommendedName>
</protein>
<reference evidence="1" key="1">
    <citation type="submission" date="2021-04" db="EMBL/GenBank/DDBJ databases">
        <authorList>
            <person name="Chebbi M.A.C M."/>
        </authorList>
    </citation>
    <scope>NUCLEOTIDE SEQUENCE</scope>
</reference>
<dbReference type="EMBL" id="CAJNRD030001121">
    <property type="protein sequence ID" value="CAG5096635.1"/>
    <property type="molecule type" value="Genomic_DNA"/>
</dbReference>
<keyword evidence="2" id="KW-1185">Reference proteome</keyword>
<evidence type="ECO:0000313" key="2">
    <source>
        <dbReference type="Proteomes" id="UP000786811"/>
    </source>
</evidence>
<proteinExistence type="predicted"/>
<accession>A0A8J2HID2</accession>
<dbReference type="Proteomes" id="UP000786811">
    <property type="component" value="Unassembled WGS sequence"/>
</dbReference>